<accession>A0A1C4ESS0</accession>
<dbReference type="AlphaFoldDB" id="A0A1C4ESS0"/>
<dbReference type="PANTHER" id="PTHR30204:SF69">
    <property type="entry name" value="MERR-FAMILY TRANSCRIPTIONAL REGULATOR"/>
    <property type="match status" value="1"/>
</dbReference>
<dbReference type="GO" id="GO:0003677">
    <property type="term" value="F:DNA binding"/>
    <property type="evidence" value="ECO:0007669"/>
    <property type="project" value="UniProtKB-KW"/>
</dbReference>
<sequence>MKKYKIGEVGKEFGVSIGALRFYEKKGFLKPQKDKDNGFRFYTYEDFGVFLAIRSFRQMGFHVKEIGAVFNGLEFDDIINKCSDKITEKNEAIKQLEIETKQINEFINLLKEYKKEDKQWMIKPAGTYFFLKHVHLNDGTLCVNPLLKKWLNFLPTVSPALCIPLEEYKIKNIDNSYWVMAISEVKMKECQLPIDESVIQVNMGECLHYLFEKDVNEPLSALILDEPLYIMQSQGYALNGDILCRYVCETKSEKRTVDHYIIMIPIIKIKREVIHTEA</sequence>
<evidence type="ECO:0000313" key="7">
    <source>
        <dbReference type="EMBL" id="SCC46654.1"/>
    </source>
</evidence>
<proteinExistence type="predicted"/>
<evidence type="ECO:0000256" key="4">
    <source>
        <dbReference type="ARBA" id="ARBA00023163"/>
    </source>
</evidence>
<keyword evidence="1" id="KW-0678">Repressor</keyword>
<dbReference type="PANTHER" id="PTHR30204">
    <property type="entry name" value="REDOX-CYCLING DRUG-SENSING TRANSCRIPTIONAL ACTIVATOR SOXR"/>
    <property type="match status" value="1"/>
</dbReference>
<dbReference type="InterPro" id="IPR000551">
    <property type="entry name" value="MerR-type_HTH_dom"/>
</dbReference>
<keyword evidence="4" id="KW-0804">Transcription</keyword>
<evidence type="ECO:0000313" key="8">
    <source>
        <dbReference type="Proteomes" id="UP000195991"/>
    </source>
</evidence>
<dbReference type="SMART" id="SM00422">
    <property type="entry name" value="HTH_MERR"/>
    <property type="match status" value="1"/>
</dbReference>
<keyword evidence="3" id="KW-0238">DNA-binding</keyword>
<protein>
    <submittedName>
        <fullName evidence="7">Transcriptional regulator, MerR</fullName>
    </submittedName>
</protein>
<reference evidence="7 8" key="1">
    <citation type="submission" date="2016-08" db="EMBL/GenBank/DDBJ databases">
        <authorList>
            <person name="Seilhamer J.J."/>
        </authorList>
    </citation>
    <scope>NUCLEOTIDE SEQUENCE [LARGE SCALE GENOMIC DNA]</scope>
    <source>
        <strain evidence="7 8">IEBC_T61001</strain>
    </source>
</reference>
<dbReference type="EMBL" id="FMBI01000034">
    <property type="protein sequence ID" value="SCC46654.1"/>
    <property type="molecule type" value="Genomic_DNA"/>
</dbReference>
<dbReference type="RefSeq" id="WP_087984585.1">
    <property type="nucleotide sequence ID" value="NZ_FMBI01000034.1"/>
</dbReference>
<dbReference type="InterPro" id="IPR009061">
    <property type="entry name" value="DNA-bd_dom_put_sf"/>
</dbReference>
<feature type="domain" description="HTH merR-type" evidence="6">
    <location>
        <begin position="3"/>
        <end position="72"/>
    </location>
</feature>
<evidence type="ECO:0000256" key="1">
    <source>
        <dbReference type="ARBA" id="ARBA00022491"/>
    </source>
</evidence>
<dbReference type="SUPFAM" id="SSF46955">
    <property type="entry name" value="Putative DNA-binding domain"/>
    <property type="match status" value="1"/>
</dbReference>
<name>A0A1C4ESS0_BACTU</name>
<evidence type="ECO:0000256" key="3">
    <source>
        <dbReference type="ARBA" id="ARBA00023125"/>
    </source>
</evidence>
<feature type="coiled-coil region" evidence="5">
    <location>
        <begin position="79"/>
        <end position="116"/>
    </location>
</feature>
<evidence type="ECO:0000259" key="6">
    <source>
        <dbReference type="PROSITE" id="PS50937"/>
    </source>
</evidence>
<dbReference type="Pfam" id="PF13411">
    <property type="entry name" value="MerR_1"/>
    <property type="match status" value="1"/>
</dbReference>
<gene>
    <name evidence="7" type="ORF">BTT61001_03475</name>
</gene>
<dbReference type="Gene3D" id="1.10.1660.10">
    <property type="match status" value="1"/>
</dbReference>
<dbReference type="GO" id="GO:0003700">
    <property type="term" value="F:DNA-binding transcription factor activity"/>
    <property type="evidence" value="ECO:0007669"/>
    <property type="project" value="InterPro"/>
</dbReference>
<dbReference type="PROSITE" id="PS50937">
    <property type="entry name" value="HTH_MERR_2"/>
    <property type="match status" value="1"/>
</dbReference>
<keyword evidence="2" id="KW-0805">Transcription regulation</keyword>
<organism evidence="7 8">
    <name type="scientific">Bacillus thuringiensis</name>
    <dbReference type="NCBI Taxonomy" id="1428"/>
    <lineage>
        <taxon>Bacteria</taxon>
        <taxon>Bacillati</taxon>
        <taxon>Bacillota</taxon>
        <taxon>Bacilli</taxon>
        <taxon>Bacillales</taxon>
        <taxon>Bacillaceae</taxon>
        <taxon>Bacillus</taxon>
        <taxon>Bacillus cereus group</taxon>
    </lineage>
</organism>
<dbReference type="Proteomes" id="UP000195991">
    <property type="component" value="Unassembled WGS sequence"/>
</dbReference>
<evidence type="ECO:0000256" key="2">
    <source>
        <dbReference type="ARBA" id="ARBA00023015"/>
    </source>
</evidence>
<dbReference type="InterPro" id="IPR047057">
    <property type="entry name" value="MerR_fam"/>
</dbReference>
<keyword evidence="5" id="KW-0175">Coiled coil</keyword>
<evidence type="ECO:0000256" key="5">
    <source>
        <dbReference type="SAM" id="Coils"/>
    </source>
</evidence>